<keyword evidence="1" id="KW-0732">Signal</keyword>
<name>A0A3N1MGK3_9PROT</name>
<dbReference type="Pfam" id="PF00497">
    <property type="entry name" value="SBP_bac_3"/>
    <property type="match status" value="1"/>
</dbReference>
<dbReference type="SUPFAM" id="SSF53850">
    <property type="entry name" value="Periplasmic binding protein-like II"/>
    <property type="match status" value="1"/>
</dbReference>
<evidence type="ECO:0000259" key="2">
    <source>
        <dbReference type="SMART" id="SM00062"/>
    </source>
</evidence>
<dbReference type="PANTHER" id="PTHR35936">
    <property type="entry name" value="MEMBRANE-BOUND LYTIC MUREIN TRANSGLYCOSYLASE F"/>
    <property type="match status" value="1"/>
</dbReference>
<comment type="caution">
    <text evidence="3">The sequence shown here is derived from an EMBL/GenBank/DDBJ whole genome shotgun (WGS) entry which is preliminary data.</text>
</comment>
<keyword evidence="4" id="KW-1185">Reference proteome</keyword>
<protein>
    <submittedName>
        <fullName evidence="3">Amino acid ABC transporter substrate-binding protein (PAAT family)</fullName>
    </submittedName>
</protein>
<reference evidence="3 4" key="1">
    <citation type="submission" date="2018-11" db="EMBL/GenBank/DDBJ databases">
        <title>Genomic Encyclopedia of Type Strains, Phase IV (KMG-IV): sequencing the most valuable type-strain genomes for metagenomic binning, comparative biology and taxonomic classification.</title>
        <authorList>
            <person name="Goeker M."/>
        </authorList>
    </citation>
    <scope>NUCLEOTIDE SEQUENCE [LARGE SCALE GENOMIC DNA]</scope>
    <source>
        <strain evidence="3 4">DSM 5900</strain>
    </source>
</reference>
<dbReference type="OrthoDB" id="6955767at2"/>
<gene>
    <name evidence="3" type="ORF">EDC65_2112</name>
</gene>
<dbReference type="EMBL" id="RJKX01000013">
    <property type="protein sequence ID" value="ROQ00316.1"/>
    <property type="molecule type" value="Genomic_DNA"/>
</dbReference>
<dbReference type="InterPro" id="IPR001638">
    <property type="entry name" value="Solute-binding_3/MltF_N"/>
</dbReference>
<dbReference type="AlphaFoldDB" id="A0A3N1MGK3"/>
<organism evidence="3 4">
    <name type="scientific">Stella humosa</name>
    <dbReference type="NCBI Taxonomy" id="94"/>
    <lineage>
        <taxon>Bacteria</taxon>
        <taxon>Pseudomonadati</taxon>
        <taxon>Pseudomonadota</taxon>
        <taxon>Alphaproteobacteria</taxon>
        <taxon>Rhodospirillales</taxon>
        <taxon>Stellaceae</taxon>
        <taxon>Stella</taxon>
    </lineage>
</organism>
<dbReference type="RefSeq" id="WP_123689610.1">
    <property type="nucleotide sequence ID" value="NZ_AP019700.1"/>
</dbReference>
<dbReference type="PANTHER" id="PTHR35936:SF17">
    <property type="entry name" value="ARGININE-BINDING EXTRACELLULAR PROTEIN ARTP"/>
    <property type="match status" value="1"/>
</dbReference>
<evidence type="ECO:0000313" key="3">
    <source>
        <dbReference type="EMBL" id="ROQ00316.1"/>
    </source>
</evidence>
<evidence type="ECO:0000256" key="1">
    <source>
        <dbReference type="ARBA" id="ARBA00022729"/>
    </source>
</evidence>
<sequence length="245" mass="25562">MPAKVTASPEVIAELAPTGTLRAAINMSNFLLVTGRSPTGDPDGVSPDMARAIADRLGVPVSYHPYPKPGELADDVENWDIGLIGAEPQRAARIAFTAAYAEIEATYLVPAGSPITTLAEVDRPGVTIASTGRAAYDLWLERNIRNATVIRTDTLDAALALFVADKLDVLAGLRPRLMADIDTLPGARILDGSFMSVQQAIGTPRGNAAAAQFLAAFVEEAKATGLVASFINGRGVRGLTVAPAA</sequence>
<proteinExistence type="predicted"/>
<dbReference type="Proteomes" id="UP000278222">
    <property type="component" value="Unassembled WGS sequence"/>
</dbReference>
<feature type="domain" description="Solute-binding protein family 3/N-terminal" evidence="2">
    <location>
        <begin position="20"/>
        <end position="234"/>
    </location>
</feature>
<dbReference type="Gene3D" id="3.40.190.10">
    <property type="entry name" value="Periplasmic binding protein-like II"/>
    <property type="match status" value="2"/>
</dbReference>
<accession>A0A3N1MGK3</accession>
<evidence type="ECO:0000313" key="4">
    <source>
        <dbReference type="Proteomes" id="UP000278222"/>
    </source>
</evidence>
<dbReference type="SMART" id="SM00062">
    <property type="entry name" value="PBPb"/>
    <property type="match status" value="1"/>
</dbReference>